<comment type="similarity">
    <text evidence="2">Belongs to the bacterial solute-binding protein 2 family.</text>
</comment>
<dbReference type="Proteomes" id="UP001500301">
    <property type="component" value="Unassembled WGS sequence"/>
</dbReference>
<feature type="chain" id="PRO_5045986809" evidence="4">
    <location>
        <begin position="26"/>
        <end position="335"/>
    </location>
</feature>
<reference evidence="7" key="1">
    <citation type="journal article" date="2019" name="Int. J. Syst. Evol. Microbiol.">
        <title>The Global Catalogue of Microorganisms (GCM) 10K type strain sequencing project: providing services to taxonomists for standard genome sequencing and annotation.</title>
        <authorList>
            <consortium name="The Broad Institute Genomics Platform"/>
            <consortium name="The Broad Institute Genome Sequencing Center for Infectious Disease"/>
            <person name="Wu L."/>
            <person name="Ma J."/>
        </authorList>
    </citation>
    <scope>NUCLEOTIDE SEQUENCE [LARGE SCALE GENOMIC DNA]</scope>
    <source>
        <strain evidence="7">JCM 17460</strain>
    </source>
</reference>
<evidence type="ECO:0000256" key="4">
    <source>
        <dbReference type="SAM" id="SignalP"/>
    </source>
</evidence>
<keyword evidence="3 4" id="KW-0732">Signal</keyword>
<dbReference type="Pfam" id="PF13407">
    <property type="entry name" value="Peripla_BP_4"/>
    <property type="match status" value="1"/>
</dbReference>
<dbReference type="RefSeq" id="WP_218233982.1">
    <property type="nucleotide sequence ID" value="NZ_BAABBB010000007.1"/>
</dbReference>
<proteinExistence type="inferred from homology"/>
<evidence type="ECO:0000313" key="6">
    <source>
        <dbReference type="EMBL" id="GAA3526093.1"/>
    </source>
</evidence>
<organism evidence="6 7">
    <name type="scientific">Nocardioides daeguensis</name>
    <dbReference type="NCBI Taxonomy" id="908359"/>
    <lineage>
        <taxon>Bacteria</taxon>
        <taxon>Bacillati</taxon>
        <taxon>Actinomycetota</taxon>
        <taxon>Actinomycetes</taxon>
        <taxon>Propionibacteriales</taxon>
        <taxon>Nocardioidaceae</taxon>
        <taxon>Nocardioides</taxon>
    </lineage>
</organism>
<dbReference type="PANTHER" id="PTHR46847">
    <property type="entry name" value="D-ALLOSE-BINDING PERIPLASMIC PROTEIN-RELATED"/>
    <property type="match status" value="1"/>
</dbReference>
<dbReference type="InterPro" id="IPR025997">
    <property type="entry name" value="SBP_2_dom"/>
</dbReference>
<dbReference type="PROSITE" id="PS51257">
    <property type="entry name" value="PROKAR_LIPOPROTEIN"/>
    <property type="match status" value="1"/>
</dbReference>
<feature type="signal peptide" evidence="4">
    <location>
        <begin position="1"/>
        <end position="25"/>
    </location>
</feature>
<evidence type="ECO:0000313" key="7">
    <source>
        <dbReference type="Proteomes" id="UP001500301"/>
    </source>
</evidence>
<comment type="caution">
    <text evidence="6">The sequence shown here is derived from an EMBL/GenBank/DDBJ whole genome shotgun (WGS) entry which is preliminary data.</text>
</comment>
<dbReference type="EMBL" id="BAABBB010000007">
    <property type="protein sequence ID" value="GAA3526093.1"/>
    <property type="molecule type" value="Genomic_DNA"/>
</dbReference>
<name>A0ABP6V001_9ACTN</name>
<feature type="domain" description="Periplasmic binding protein" evidence="5">
    <location>
        <begin position="36"/>
        <end position="301"/>
    </location>
</feature>
<protein>
    <submittedName>
        <fullName evidence="6">D-ribose ABC transporter substrate-binding protein</fullName>
    </submittedName>
</protein>
<evidence type="ECO:0000256" key="1">
    <source>
        <dbReference type="ARBA" id="ARBA00004196"/>
    </source>
</evidence>
<evidence type="ECO:0000259" key="5">
    <source>
        <dbReference type="Pfam" id="PF13407"/>
    </source>
</evidence>
<evidence type="ECO:0000256" key="2">
    <source>
        <dbReference type="ARBA" id="ARBA00007639"/>
    </source>
</evidence>
<dbReference type="CDD" id="cd01536">
    <property type="entry name" value="PBP1_ABC_sugar_binding-like"/>
    <property type="match status" value="1"/>
</dbReference>
<gene>
    <name evidence="6" type="ORF">GCM10022263_13560</name>
</gene>
<comment type="subcellular location">
    <subcellularLocation>
        <location evidence="1">Cell envelope</location>
    </subcellularLocation>
</comment>
<sequence length="335" mass="35252">MRRSGLAISVGAVLALALSACGNDAASDSGDDTIQVAFFSPVGANAVTAAQQEGMRALEKKLDAELTVFDAGFDQNKQLSQMQDAIATGIYEAFVVMPVNGAALVQPTKEAIEAGITVVADWNNIGPDIDSIDIQIDGLAAVVASKLSDQGRLVGEKIIEACENVDPCTAVYMPGNFKQASEAVRMDTLKSLIAEHDNIELKMSAEGGYSSETSLKAASDVIRALPDLDVFATPDDVMVGGIIQALEDADMLEKVKTVSVGASKTAVKQIRDGKLWATMVTMPASEGATSFETAVRAARGEDVENVDSRTLSPIGDWATVETLSTPEGEKFTGEW</sequence>
<keyword evidence="7" id="KW-1185">Reference proteome</keyword>
<evidence type="ECO:0000256" key="3">
    <source>
        <dbReference type="ARBA" id="ARBA00022729"/>
    </source>
</evidence>
<dbReference type="PANTHER" id="PTHR46847:SF1">
    <property type="entry name" value="D-ALLOSE-BINDING PERIPLASMIC PROTEIN-RELATED"/>
    <property type="match status" value="1"/>
</dbReference>
<accession>A0ABP6V001</accession>